<dbReference type="EMBL" id="CP018228">
    <property type="protein sequence ID" value="API52937.1"/>
    <property type="molecule type" value="Genomic_DNA"/>
</dbReference>
<gene>
    <name evidence="6" type="ORF">BMW22_16090</name>
</gene>
<dbReference type="AlphaFoldDB" id="A0A1L3ZBE4"/>
<evidence type="ECO:0000313" key="7">
    <source>
        <dbReference type="Proteomes" id="UP000183050"/>
    </source>
</evidence>
<dbReference type="Proteomes" id="UP000183050">
    <property type="component" value="Chromosome"/>
</dbReference>
<comment type="similarity">
    <text evidence="1">Belongs to the type-I restriction system S methylase family.</text>
</comment>
<dbReference type="InterPro" id="IPR044946">
    <property type="entry name" value="Restrct_endonuc_typeI_TRD_sf"/>
</dbReference>
<dbReference type="SUPFAM" id="SSF116734">
    <property type="entry name" value="DNA methylase specificity domain"/>
    <property type="match status" value="2"/>
</dbReference>
<keyword evidence="2" id="KW-0680">Restriction system</keyword>
<evidence type="ECO:0000256" key="2">
    <source>
        <dbReference type="ARBA" id="ARBA00022747"/>
    </source>
</evidence>
<feature type="coiled-coil region" evidence="4">
    <location>
        <begin position="353"/>
        <end position="380"/>
    </location>
</feature>
<dbReference type="Gene3D" id="3.90.220.20">
    <property type="entry name" value="DNA methylase specificity domains"/>
    <property type="match status" value="2"/>
</dbReference>
<name>A0A1L3ZBE4_RHILE</name>
<dbReference type="Gene3D" id="1.10.287.1120">
    <property type="entry name" value="Bipartite methylase S protein"/>
    <property type="match status" value="1"/>
</dbReference>
<dbReference type="Pfam" id="PF01420">
    <property type="entry name" value="Methylase_S"/>
    <property type="match status" value="2"/>
</dbReference>
<evidence type="ECO:0000256" key="1">
    <source>
        <dbReference type="ARBA" id="ARBA00010923"/>
    </source>
</evidence>
<dbReference type="InterPro" id="IPR052021">
    <property type="entry name" value="Type-I_RS_S_subunit"/>
</dbReference>
<evidence type="ECO:0000256" key="4">
    <source>
        <dbReference type="SAM" id="Coils"/>
    </source>
</evidence>
<keyword evidence="3" id="KW-0238">DNA-binding</keyword>
<dbReference type="GO" id="GO:0003677">
    <property type="term" value="F:DNA binding"/>
    <property type="evidence" value="ECO:0007669"/>
    <property type="project" value="UniProtKB-KW"/>
</dbReference>
<evidence type="ECO:0000313" key="6">
    <source>
        <dbReference type="EMBL" id="API52937.1"/>
    </source>
</evidence>
<dbReference type="RefSeq" id="WP_072639374.1">
    <property type="nucleotide sequence ID" value="NZ_CP018228.1"/>
</dbReference>
<dbReference type="InterPro" id="IPR000055">
    <property type="entry name" value="Restrct_endonuc_typeI_TRD"/>
</dbReference>
<accession>A0A1L3ZBE4</accession>
<feature type="domain" description="Type I restriction modification DNA specificity" evidence="5">
    <location>
        <begin position="71"/>
        <end position="169"/>
    </location>
</feature>
<proteinExistence type="inferred from homology"/>
<dbReference type="CDD" id="cd17259">
    <property type="entry name" value="RMtype1_S_StySKI-TRD2-CR2_like"/>
    <property type="match status" value="1"/>
</dbReference>
<feature type="domain" description="Type I restriction modification DNA specificity" evidence="5">
    <location>
        <begin position="193"/>
        <end position="368"/>
    </location>
</feature>
<dbReference type="PANTHER" id="PTHR30408">
    <property type="entry name" value="TYPE-1 RESTRICTION ENZYME ECOKI SPECIFICITY PROTEIN"/>
    <property type="match status" value="1"/>
</dbReference>
<feature type="coiled-coil region" evidence="4">
    <location>
        <begin position="152"/>
        <end position="179"/>
    </location>
</feature>
<dbReference type="PANTHER" id="PTHR30408:SF12">
    <property type="entry name" value="TYPE I RESTRICTION ENZYME MJAVIII SPECIFICITY SUBUNIT"/>
    <property type="match status" value="1"/>
</dbReference>
<keyword evidence="4" id="KW-0175">Coiled coil</keyword>
<dbReference type="GO" id="GO:0009307">
    <property type="term" value="P:DNA restriction-modification system"/>
    <property type="evidence" value="ECO:0007669"/>
    <property type="project" value="UniProtKB-KW"/>
</dbReference>
<sequence length="390" mass="44331">MSLNEPRLGTHFASRRERGIQGLPTLSVTIDRGLVLRDRLERRTETNLSAEEHLRVRPSDIVYNMMRMWQGASGLAEVDALVSPAYVVLAPKKTIDPGFASYLFKLPEMIHRFWAYSYGLTDDRLRLYFNDFKRIPWDVPPLVEQKKIAEILSAWDKAIKTTEKLLANAEAQKRALMQHLLTGKRRLKGFEGSDWTNGILGDIAEVVSGPAFPSEEFVKSGLRLLRGSNVKRGLVDWSDEITVHWPDDVGYERYRLHANDIAVAMDGYVGRSHAFFVTDPKPEVLLVQRVARLRTSKAAPHFLYAHICSDAFVRHCERRKTSTAISHITMNDIREFALSWPTLNEQKAIGAVLADASQAIEIARTQLRTLQDEKLALMQQLLTGKRRVTI</sequence>
<protein>
    <recommendedName>
        <fullName evidence="5">Type I restriction modification DNA specificity domain-containing protein</fullName>
    </recommendedName>
</protein>
<reference evidence="6 7" key="1">
    <citation type="submission" date="2016-11" db="EMBL/GenBank/DDBJ databases">
        <title>Rhizobium leguminosarum bv. viciae strain Vaf12 isolated from Vavilovia formosa root nodules from Russia, Dagestan.</title>
        <authorList>
            <person name="Kimeklis A."/>
        </authorList>
    </citation>
    <scope>NUCLEOTIDE SEQUENCE [LARGE SCALE GENOMIC DNA]</scope>
    <source>
        <strain evidence="6 7">Vaf-108</strain>
    </source>
</reference>
<organism evidence="6 7">
    <name type="scientific">Rhizobium leguminosarum</name>
    <dbReference type="NCBI Taxonomy" id="384"/>
    <lineage>
        <taxon>Bacteria</taxon>
        <taxon>Pseudomonadati</taxon>
        <taxon>Pseudomonadota</taxon>
        <taxon>Alphaproteobacteria</taxon>
        <taxon>Hyphomicrobiales</taxon>
        <taxon>Rhizobiaceae</taxon>
        <taxon>Rhizobium/Agrobacterium group</taxon>
        <taxon>Rhizobium</taxon>
    </lineage>
</organism>
<evidence type="ECO:0000259" key="5">
    <source>
        <dbReference type="Pfam" id="PF01420"/>
    </source>
</evidence>
<evidence type="ECO:0000256" key="3">
    <source>
        <dbReference type="ARBA" id="ARBA00023125"/>
    </source>
</evidence>
<dbReference type="REBASE" id="175496">
    <property type="entry name" value="S.Rle108ORF16095P"/>
</dbReference>